<evidence type="ECO:0000313" key="8">
    <source>
        <dbReference type="Proteomes" id="UP000002026"/>
    </source>
</evidence>
<sequence>MEMFVIAVLAGLLVGVLSGLFGIGGGTIMVPLFRLAFGLPPIGATATSLFTVIPTSLSGLVKHVKNKTTIPKLGIAAGLAGAVMSPMGVLAASKSPGWAIMGATAAVLCYSSCTMFSKGVRKLRSDRAQAAGCPTPENTKLTCTEGVVAETFGLTKDVVWKVTLIGAFAGLVGGYVGVGGGFVMVPMFISVLGISMRLASGTSLIAVCILALPGAIEQAVLGNIHYTIGLAMIVGSMPGSYLGATLVKRVPEAVLRIMFACFLMVVAVILIVNEVLV</sequence>
<evidence type="ECO:0000256" key="1">
    <source>
        <dbReference type="ARBA" id="ARBA00004141"/>
    </source>
</evidence>
<dbReference type="eggNOG" id="COG0730">
    <property type="taxonomic scope" value="Bacteria"/>
</dbReference>
<dbReference type="PANTHER" id="PTHR43701:SF2">
    <property type="entry name" value="MEMBRANE TRANSPORTER PROTEIN YJNA-RELATED"/>
    <property type="match status" value="1"/>
</dbReference>
<dbReference type="HOGENOM" id="CLU_045498_5_3_11"/>
<evidence type="ECO:0000256" key="2">
    <source>
        <dbReference type="ARBA" id="ARBA00009142"/>
    </source>
</evidence>
<dbReference type="GO" id="GO:0005886">
    <property type="term" value="C:plasma membrane"/>
    <property type="evidence" value="ECO:0007669"/>
    <property type="project" value="UniProtKB-SubCell"/>
</dbReference>
<dbReference type="Pfam" id="PF01925">
    <property type="entry name" value="TauE"/>
    <property type="match status" value="1"/>
</dbReference>
<feature type="transmembrane region" description="Helical" evidence="6">
    <location>
        <begin position="184"/>
        <end position="212"/>
    </location>
</feature>
<feature type="transmembrane region" description="Helical" evidence="6">
    <location>
        <begin position="73"/>
        <end position="92"/>
    </location>
</feature>
<dbReference type="InterPro" id="IPR002781">
    <property type="entry name" value="TM_pro_TauE-like"/>
</dbReference>
<evidence type="ECO:0000256" key="3">
    <source>
        <dbReference type="ARBA" id="ARBA00022692"/>
    </source>
</evidence>
<keyword evidence="5 6" id="KW-0472">Membrane</keyword>
<dbReference type="KEGG" id="shi:Shel_00380"/>
<feature type="transmembrane region" description="Helical" evidence="6">
    <location>
        <begin position="98"/>
        <end position="117"/>
    </location>
</feature>
<keyword evidence="8" id="KW-1185">Reference proteome</keyword>
<gene>
    <name evidence="7" type="ordered locus">Shel_00380</name>
</gene>
<comment type="similarity">
    <text evidence="2 6">Belongs to the 4-toluene sulfonate uptake permease (TSUP) (TC 2.A.102) family.</text>
</comment>
<evidence type="ECO:0000256" key="6">
    <source>
        <dbReference type="RuleBase" id="RU363041"/>
    </source>
</evidence>
<feature type="transmembrane region" description="Helical" evidence="6">
    <location>
        <begin position="224"/>
        <end position="247"/>
    </location>
</feature>
<keyword evidence="3 6" id="KW-0812">Transmembrane</keyword>
<protein>
    <recommendedName>
        <fullName evidence="6">Probable membrane transporter protein</fullName>
    </recommendedName>
</protein>
<organism evidence="7 8">
    <name type="scientific">Slackia heliotrinireducens (strain ATCC 29202 / DSM 20476 / NCTC 11029 / RHS 1)</name>
    <name type="common">Peptococcus heliotrinreducens</name>
    <dbReference type="NCBI Taxonomy" id="471855"/>
    <lineage>
        <taxon>Bacteria</taxon>
        <taxon>Bacillati</taxon>
        <taxon>Actinomycetota</taxon>
        <taxon>Coriobacteriia</taxon>
        <taxon>Eggerthellales</taxon>
        <taxon>Eggerthellaceae</taxon>
        <taxon>Slackia</taxon>
    </lineage>
</organism>
<accession>C7N0N5</accession>
<feature type="transmembrane region" description="Helical" evidence="6">
    <location>
        <begin position="253"/>
        <end position="272"/>
    </location>
</feature>
<dbReference type="STRING" id="471855.Shel_00380"/>
<evidence type="ECO:0000256" key="4">
    <source>
        <dbReference type="ARBA" id="ARBA00022989"/>
    </source>
</evidence>
<dbReference type="Proteomes" id="UP000002026">
    <property type="component" value="Chromosome"/>
</dbReference>
<dbReference type="RefSeq" id="WP_012797224.1">
    <property type="nucleotide sequence ID" value="NC_013165.1"/>
</dbReference>
<dbReference type="PANTHER" id="PTHR43701">
    <property type="entry name" value="MEMBRANE TRANSPORTER PROTEIN MJ0441-RELATED"/>
    <property type="match status" value="1"/>
</dbReference>
<evidence type="ECO:0000313" key="7">
    <source>
        <dbReference type="EMBL" id="ACV21113.1"/>
    </source>
</evidence>
<reference evidence="7 8" key="1">
    <citation type="journal article" date="2009" name="Stand. Genomic Sci.">
        <title>Complete genome sequence of Slackia heliotrinireducens type strain (RHS 1).</title>
        <authorList>
            <person name="Pukall R."/>
            <person name="Lapidus A."/>
            <person name="Nolan M."/>
            <person name="Copeland A."/>
            <person name="Glavina Del Rio T."/>
            <person name="Lucas S."/>
            <person name="Chen F."/>
            <person name="Tice H."/>
            <person name="Cheng J.F."/>
            <person name="Chertkov O."/>
            <person name="Bruce D."/>
            <person name="Goodwin L."/>
            <person name="Kuske C."/>
            <person name="Brettin T."/>
            <person name="Detter J.C."/>
            <person name="Han C."/>
            <person name="Pitluck S."/>
            <person name="Pati A."/>
            <person name="Mavrommatis K."/>
            <person name="Ivanova N."/>
            <person name="Ovchinnikova G."/>
            <person name="Chen A."/>
            <person name="Palaniappan K."/>
            <person name="Schneider S."/>
            <person name="Rohde M."/>
            <person name="Chain P."/>
            <person name="D'haeseleer P."/>
            <person name="Goker M."/>
            <person name="Bristow J."/>
            <person name="Eisen J.A."/>
            <person name="Markowitz V."/>
            <person name="Kyrpides N.C."/>
            <person name="Klenk H.P."/>
            <person name="Hugenholtz P."/>
        </authorList>
    </citation>
    <scope>NUCLEOTIDE SEQUENCE [LARGE SCALE GENOMIC DNA]</scope>
    <source>
        <strain evidence="8">ATCC 29202 / DSM 20476 / NCTC 11029 / RHS 1</strain>
    </source>
</reference>
<feature type="transmembrane region" description="Helical" evidence="6">
    <location>
        <begin position="158"/>
        <end position="178"/>
    </location>
</feature>
<comment type="subcellular location">
    <subcellularLocation>
        <location evidence="6">Cell membrane</location>
        <topology evidence="6">Multi-pass membrane protein</topology>
    </subcellularLocation>
    <subcellularLocation>
        <location evidence="1">Membrane</location>
        <topology evidence="1">Multi-pass membrane protein</topology>
    </subcellularLocation>
</comment>
<dbReference type="AlphaFoldDB" id="C7N0N5"/>
<dbReference type="InterPro" id="IPR051598">
    <property type="entry name" value="TSUP/Inactive_protease-like"/>
</dbReference>
<keyword evidence="4 6" id="KW-1133">Transmembrane helix</keyword>
<name>C7N0N5_SLAHD</name>
<dbReference type="EMBL" id="CP001684">
    <property type="protein sequence ID" value="ACV21113.1"/>
    <property type="molecule type" value="Genomic_DNA"/>
</dbReference>
<proteinExistence type="inferred from homology"/>
<evidence type="ECO:0000256" key="5">
    <source>
        <dbReference type="ARBA" id="ARBA00023136"/>
    </source>
</evidence>
<keyword evidence="6" id="KW-1003">Cell membrane</keyword>
<feature type="transmembrane region" description="Helical" evidence="6">
    <location>
        <begin position="42"/>
        <end position="61"/>
    </location>
</feature>